<dbReference type="Proteomes" id="UP001055072">
    <property type="component" value="Unassembled WGS sequence"/>
</dbReference>
<sequence>MSNITTATAVVYQEYDMENPPPAPPSPDWTRFVCISDTHSRTFRVPPGDVLLHSGDLTNTGLVTEFRTTIEWLRAMPHPTKIIIAGNHDLSLDQHDDWYTLHYSRWHRKKQDIEVIRELLIGPESKAAGLVYLEDAQYQFQTKPDGKVWSVYGSPWSPDFYNWGFNYDRGVQADDIVKAIPKVDILLTHGPPAGILDTVVDGTAVGCESLKARMSVLRPRLHVFGHIHEAHGAVIRNWDSNSNTIPTDDLSTSQSVHINAANWPAGPRSRVAGQRFAFGTGHFQPVIVDLLNSVSAS</sequence>
<evidence type="ECO:0000313" key="2">
    <source>
        <dbReference type="Proteomes" id="UP001055072"/>
    </source>
</evidence>
<protein>
    <submittedName>
        <fullName evidence="1">Metallo-dependent phosphatase</fullName>
    </submittedName>
</protein>
<accession>A0ACB8U4S3</accession>
<organism evidence="1 2">
    <name type="scientific">Irpex rosettiformis</name>
    <dbReference type="NCBI Taxonomy" id="378272"/>
    <lineage>
        <taxon>Eukaryota</taxon>
        <taxon>Fungi</taxon>
        <taxon>Dikarya</taxon>
        <taxon>Basidiomycota</taxon>
        <taxon>Agaricomycotina</taxon>
        <taxon>Agaricomycetes</taxon>
        <taxon>Polyporales</taxon>
        <taxon>Irpicaceae</taxon>
        <taxon>Irpex</taxon>
    </lineage>
</organism>
<dbReference type="EMBL" id="MU274911">
    <property type="protein sequence ID" value="KAI0089313.1"/>
    <property type="molecule type" value="Genomic_DNA"/>
</dbReference>
<reference evidence="1" key="1">
    <citation type="journal article" date="2021" name="Environ. Microbiol.">
        <title>Gene family expansions and transcriptome signatures uncover fungal adaptations to wood decay.</title>
        <authorList>
            <person name="Hage H."/>
            <person name="Miyauchi S."/>
            <person name="Viragh M."/>
            <person name="Drula E."/>
            <person name="Min B."/>
            <person name="Chaduli D."/>
            <person name="Navarro D."/>
            <person name="Favel A."/>
            <person name="Norest M."/>
            <person name="Lesage-Meessen L."/>
            <person name="Balint B."/>
            <person name="Merenyi Z."/>
            <person name="de Eugenio L."/>
            <person name="Morin E."/>
            <person name="Martinez A.T."/>
            <person name="Baldrian P."/>
            <person name="Stursova M."/>
            <person name="Martinez M.J."/>
            <person name="Novotny C."/>
            <person name="Magnuson J.K."/>
            <person name="Spatafora J.W."/>
            <person name="Maurice S."/>
            <person name="Pangilinan J."/>
            <person name="Andreopoulos W."/>
            <person name="LaButti K."/>
            <person name="Hundley H."/>
            <person name="Na H."/>
            <person name="Kuo A."/>
            <person name="Barry K."/>
            <person name="Lipzen A."/>
            <person name="Henrissat B."/>
            <person name="Riley R."/>
            <person name="Ahrendt S."/>
            <person name="Nagy L.G."/>
            <person name="Grigoriev I.V."/>
            <person name="Martin F."/>
            <person name="Rosso M.N."/>
        </authorList>
    </citation>
    <scope>NUCLEOTIDE SEQUENCE</scope>
    <source>
        <strain evidence="1">CBS 384.51</strain>
    </source>
</reference>
<keyword evidence="2" id="KW-1185">Reference proteome</keyword>
<proteinExistence type="predicted"/>
<name>A0ACB8U4S3_9APHY</name>
<comment type="caution">
    <text evidence="1">The sequence shown here is derived from an EMBL/GenBank/DDBJ whole genome shotgun (WGS) entry which is preliminary data.</text>
</comment>
<evidence type="ECO:0000313" key="1">
    <source>
        <dbReference type="EMBL" id="KAI0089313.1"/>
    </source>
</evidence>
<gene>
    <name evidence="1" type="ORF">BDY19DRAFT_889816</name>
</gene>